<evidence type="ECO:0000256" key="1">
    <source>
        <dbReference type="ARBA" id="ARBA00006485"/>
    </source>
</evidence>
<keyword evidence="9" id="KW-0131">Cell cycle</keyword>
<keyword evidence="9" id="KW-0132">Cell division</keyword>
<evidence type="ECO:0000313" key="9">
    <source>
        <dbReference type="EMBL" id="CCC89854.1"/>
    </source>
</evidence>
<comment type="similarity">
    <text evidence="1">Belongs to the protein kinase superfamily. CMGC Ser/Thr protein kinase family. CDC2/CDKX subfamily.</text>
</comment>
<proteinExistence type="inferred from homology"/>
<evidence type="ECO:0000256" key="3">
    <source>
        <dbReference type="ARBA" id="ARBA00022679"/>
    </source>
</evidence>
<evidence type="ECO:0000256" key="6">
    <source>
        <dbReference type="ARBA" id="ARBA00022840"/>
    </source>
</evidence>
<dbReference type="PANTHER" id="PTHR24056">
    <property type="entry name" value="CELL DIVISION PROTEIN KINASE"/>
    <property type="match status" value="1"/>
</dbReference>
<keyword evidence="6" id="KW-0067">ATP-binding</keyword>
<dbReference type="InterPro" id="IPR008271">
    <property type="entry name" value="Ser/Thr_kinase_AS"/>
</dbReference>
<dbReference type="PROSITE" id="PS00108">
    <property type="entry name" value="PROTEIN_KINASE_ST"/>
    <property type="match status" value="1"/>
</dbReference>
<dbReference type="VEuPathDB" id="TriTrypDB:TcIL3000_3_2870"/>
<dbReference type="GO" id="GO:0004693">
    <property type="term" value="F:cyclin-dependent protein serine/threonine kinase activity"/>
    <property type="evidence" value="ECO:0007669"/>
    <property type="project" value="TreeGrafter"/>
</dbReference>
<dbReference type="AlphaFoldDB" id="G0UKE9"/>
<dbReference type="Pfam" id="PF00069">
    <property type="entry name" value="Pkinase"/>
    <property type="match status" value="1"/>
</dbReference>
<dbReference type="InterPro" id="IPR000719">
    <property type="entry name" value="Prot_kinase_dom"/>
</dbReference>
<dbReference type="PANTHER" id="PTHR24056:SF46">
    <property type="entry name" value="CYCLIN-DEPENDENT KINASE 5"/>
    <property type="match status" value="1"/>
</dbReference>
<keyword evidence="4" id="KW-0547">Nucleotide-binding</keyword>
<dbReference type="Gene3D" id="1.10.510.10">
    <property type="entry name" value="Transferase(Phosphotransferase) domain 1"/>
    <property type="match status" value="1"/>
</dbReference>
<dbReference type="PROSITE" id="PS50011">
    <property type="entry name" value="PROTEIN_KINASE_DOM"/>
    <property type="match status" value="1"/>
</dbReference>
<accession>G0UKE9</accession>
<evidence type="ECO:0000259" key="8">
    <source>
        <dbReference type="PROSITE" id="PS50011"/>
    </source>
</evidence>
<dbReference type="SUPFAM" id="SSF56112">
    <property type="entry name" value="Protein kinase-like (PK-like)"/>
    <property type="match status" value="1"/>
</dbReference>
<dbReference type="GO" id="GO:0005524">
    <property type="term" value="F:ATP binding"/>
    <property type="evidence" value="ECO:0007669"/>
    <property type="project" value="UniProtKB-KW"/>
</dbReference>
<dbReference type="Gene3D" id="3.30.200.20">
    <property type="entry name" value="Phosphorylase Kinase, domain 1"/>
    <property type="match status" value="1"/>
</dbReference>
<dbReference type="EMBL" id="HE575316">
    <property type="protein sequence ID" value="CCC89854.1"/>
    <property type="molecule type" value="Genomic_DNA"/>
</dbReference>
<reference evidence="9" key="1">
    <citation type="journal article" date="2012" name="Proc. Natl. Acad. Sci. U.S.A.">
        <title>Antigenic diversity is generated by distinct evolutionary mechanisms in African trypanosome species.</title>
        <authorList>
            <person name="Jackson A.P."/>
            <person name="Berry A."/>
            <person name="Aslett M."/>
            <person name="Allison H.C."/>
            <person name="Burton P."/>
            <person name="Vavrova-Anderson J."/>
            <person name="Brown R."/>
            <person name="Browne H."/>
            <person name="Corton N."/>
            <person name="Hauser H."/>
            <person name="Gamble J."/>
            <person name="Gilderthorp R."/>
            <person name="Marcello L."/>
            <person name="McQuillan J."/>
            <person name="Otto T.D."/>
            <person name="Quail M.A."/>
            <person name="Sanders M.J."/>
            <person name="van Tonder A."/>
            <person name="Ginger M.L."/>
            <person name="Field M.C."/>
            <person name="Barry J.D."/>
            <person name="Hertz-Fowler C."/>
            <person name="Berriman M."/>
        </authorList>
    </citation>
    <scope>NUCLEOTIDE SEQUENCE</scope>
    <source>
        <strain evidence="9">IL3000</strain>
    </source>
</reference>
<dbReference type="SMART" id="SM00220">
    <property type="entry name" value="S_TKc"/>
    <property type="match status" value="1"/>
</dbReference>
<evidence type="ECO:0000256" key="2">
    <source>
        <dbReference type="ARBA" id="ARBA00022527"/>
    </source>
</evidence>
<dbReference type="InterPro" id="IPR050108">
    <property type="entry name" value="CDK"/>
</dbReference>
<keyword evidence="3" id="KW-0808">Transferase</keyword>
<dbReference type="GO" id="GO:0005634">
    <property type="term" value="C:nucleus"/>
    <property type="evidence" value="ECO:0007669"/>
    <property type="project" value="TreeGrafter"/>
</dbReference>
<keyword evidence="2" id="KW-0723">Serine/threonine-protein kinase</keyword>
<keyword evidence="5" id="KW-0418">Kinase</keyword>
<name>G0UKE9_TRYCI</name>
<organism evidence="9">
    <name type="scientific">Trypanosoma congolense (strain IL3000)</name>
    <dbReference type="NCBI Taxonomy" id="1068625"/>
    <lineage>
        <taxon>Eukaryota</taxon>
        <taxon>Discoba</taxon>
        <taxon>Euglenozoa</taxon>
        <taxon>Kinetoplastea</taxon>
        <taxon>Metakinetoplastina</taxon>
        <taxon>Trypanosomatida</taxon>
        <taxon>Trypanosomatidae</taxon>
        <taxon>Trypanosoma</taxon>
        <taxon>Nannomonas</taxon>
    </lineage>
</organism>
<dbReference type="InterPro" id="IPR011009">
    <property type="entry name" value="Kinase-like_dom_sf"/>
</dbReference>
<sequence>MVSEAKKGSGGEEKVYNYLFNLEKDLIGSGVYGEVFRATVVDRRDAVLLVLDEEDWYSDGSEDNVVAIKRIRCGERDGLCSSVLREVMVLQEVSKAIKSNGDAERCGENLVQLRNVVFDKGCIYLVTEFCDGGDLKKFMNTQRHRRLENPQQYRQMVRDILCGICFLHGREIAHRDLKPQNILLKSKRKPPTGSQADTATDCTQEDGISSLPYVLKIGDFGLSRMEGIPVKKYQHEAVSLWYRSPDVLMANTNYRYTADMWSFGCIMAEVATGDTLFRGRNELSQLKHIFRRLGPPSAQIFPSMNRYSLYEEFSPTLNKYFELLRRTYGSINNSSMFDMAKESLFKYFERYGVLSVVGDVGLDLLARLLAYEPKDRLTAEEALQHPFFTSMKRPVAASVSSEVGSPRQAEEGTDTAP</sequence>
<evidence type="ECO:0000256" key="4">
    <source>
        <dbReference type="ARBA" id="ARBA00022741"/>
    </source>
</evidence>
<dbReference type="GO" id="GO:0051301">
    <property type="term" value="P:cell division"/>
    <property type="evidence" value="ECO:0007669"/>
    <property type="project" value="UniProtKB-KW"/>
</dbReference>
<evidence type="ECO:0000256" key="7">
    <source>
        <dbReference type="SAM" id="MobiDB-lite"/>
    </source>
</evidence>
<dbReference type="GO" id="GO:0005737">
    <property type="term" value="C:cytoplasm"/>
    <property type="evidence" value="ECO:0007669"/>
    <property type="project" value="TreeGrafter"/>
</dbReference>
<protein>
    <submittedName>
        <fullName evidence="9">Putative cell division control protein</fullName>
    </submittedName>
</protein>
<feature type="domain" description="Protein kinase" evidence="8">
    <location>
        <begin position="21"/>
        <end position="388"/>
    </location>
</feature>
<feature type="region of interest" description="Disordered" evidence="7">
    <location>
        <begin position="398"/>
        <end position="417"/>
    </location>
</feature>
<gene>
    <name evidence="9" type="ORF">TCIL3000_3_2870</name>
</gene>
<evidence type="ECO:0000256" key="5">
    <source>
        <dbReference type="ARBA" id="ARBA00022777"/>
    </source>
</evidence>